<evidence type="ECO:0000313" key="3">
    <source>
        <dbReference type="Proteomes" id="UP000007648"/>
    </source>
</evidence>
<dbReference type="GeneID" id="100929026"/>
<protein>
    <submittedName>
        <fullName evidence="2">Sperm-tail PG-rich repeat containing 3</fullName>
    </submittedName>
</protein>
<reference evidence="2 3" key="1">
    <citation type="journal article" date="2011" name="Proc. Natl. Acad. Sci. U.S.A.">
        <title>Genetic diversity and population structure of the endangered marsupial Sarcophilus harrisii (Tasmanian devil).</title>
        <authorList>
            <person name="Miller W."/>
            <person name="Hayes V.M."/>
            <person name="Ratan A."/>
            <person name="Petersen D.C."/>
            <person name="Wittekindt N.E."/>
            <person name="Miller J."/>
            <person name="Walenz B."/>
            <person name="Knight J."/>
            <person name="Qi J."/>
            <person name="Zhao F."/>
            <person name="Wang Q."/>
            <person name="Bedoya-Reina O.C."/>
            <person name="Katiyar N."/>
            <person name="Tomsho L.P."/>
            <person name="Kasson L.M."/>
            <person name="Hardie R.A."/>
            <person name="Woodbridge P."/>
            <person name="Tindall E.A."/>
            <person name="Bertelsen M.F."/>
            <person name="Dixon D."/>
            <person name="Pyecroft S."/>
            <person name="Helgen K.M."/>
            <person name="Lesk A.M."/>
            <person name="Pringle T.H."/>
            <person name="Patterson N."/>
            <person name="Zhang Y."/>
            <person name="Kreiss A."/>
            <person name="Woods G.M."/>
            <person name="Jones M.E."/>
            <person name="Schuster S.C."/>
        </authorList>
    </citation>
    <scope>NUCLEOTIDE SEQUENCE [LARGE SCALE GENOMIC DNA]</scope>
</reference>
<dbReference type="GeneTree" id="ENSGT00390000009524"/>
<name>A0A7N4P7H9_SARHA</name>
<dbReference type="RefSeq" id="XP_031807777.1">
    <property type="nucleotide sequence ID" value="XM_031951917.1"/>
</dbReference>
<reference evidence="2" key="3">
    <citation type="submission" date="2025-09" db="UniProtKB">
        <authorList>
            <consortium name="Ensembl"/>
        </authorList>
    </citation>
    <scope>IDENTIFICATION</scope>
</reference>
<evidence type="ECO:0000313" key="2">
    <source>
        <dbReference type="Ensembl" id="ENSSHAP00000033413.1"/>
    </source>
</evidence>
<evidence type="ECO:0000256" key="1">
    <source>
        <dbReference type="SAM" id="MobiDB-lite"/>
    </source>
</evidence>
<dbReference type="AlphaFoldDB" id="A0A7N4P7H9"/>
<dbReference type="CTD" id="441476"/>
<reference evidence="2" key="2">
    <citation type="submission" date="2025-08" db="UniProtKB">
        <authorList>
            <consortium name="Ensembl"/>
        </authorList>
    </citation>
    <scope>IDENTIFICATION</scope>
</reference>
<dbReference type="Pfam" id="PF07004">
    <property type="entry name" value="SHIPPO-rpt"/>
    <property type="match status" value="3"/>
</dbReference>
<dbReference type="RefSeq" id="XP_031807778.1">
    <property type="nucleotide sequence ID" value="XM_031951918.1"/>
</dbReference>
<proteinExistence type="predicted"/>
<keyword evidence="3" id="KW-1185">Reference proteome</keyword>
<gene>
    <name evidence="2" type="primary">STPG3</name>
</gene>
<dbReference type="InterPro" id="IPR010736">
    <property type="entry name" value="SHIPPO-rpt"/>
</dbReference>
<sequence>MNFDQKAVKFLANFYMNGGQHWTHGGIQTKQPVPPSSGKKLSGIHQVLSAHPHLERWESMKHPVPQDLQKIPLEVTSLLQDPHLCRVRNIKELTLERRPPILIDMDVPGPTQYSAPDVSIRESTPHPHYSISCKTPTRDGGGRRAWQTTWFQSESPFTQKADFVKEQKWPSPFHYTQPCSLGPLQPSRPSFPAYSFGHKRLNTKAKETRPSPNTYNVLPGFQLKGPRSPAFSMSRSQTFNSWISPAHTPGPAAYYVEDSYNSRFPSTPGVLIQGERRPKRHETGPFCTL</sequence>
<organism evidence="2 3">
    <name type="scientific">Sarcophilus harrisii</name>
    <name type="common">Tasmanian devil</name>
    <name type="synonym">Sarcophilus laniarius</name>
    <dbReference type="NCBI Taxonomy" id="9305"/>
    <lineage>
        <taxon>Eukaryota</taxon>
        <taxon>Metazoa</taxon>
        <taxon>Chordata</taxon>
        <taxon>Craniata</taxon>
        <taxon>Vertebrata</taxon>
        <taxon>Euteleostomi</taxon>
        <taxon>Mammalia</taxon>
        <taxon>Metatheria</taxon>
        <taxon>Dasyuromorphia</taxon>
        <taxon>Dasyuridae</taxon>
        <taxon>Sarcophilus</taxon>
    </lineage>
</organism>
<accession>A0A7N4P7H9</accession>
<dbReference type="OrthoDB" id="406368at2759"/>
<feature type="region of interest" description="Disordered" evidence="1">
    <location>
        <begin position="119"/>
        <end position="143"/>
    </location>
</feature>
<dbReference type="Proteomes" id="UP000007648">
    <property type="component" value="Unassembled WGS sequence"/>
</dbReference>
<dbReference type="Ensembl" id="ENSSHAT00000029888.1">
    <property type="protein sequence ID" value="ENSSHAP00000033413.1"/>
    <property type="gene ID" value="ENSSHAG00000020947.1"/>
</dbReference>
<dbReference type="FunCoup" id="A0A7N4P7H9">
    <property type="interactions" value="2"/>
</dbReference>
<dbReference type="InParanoid" id="A0A7N4P7H9"/>
<dbReference type="KEGG" id="shr:100929026"/>